<gene>
    <name evidence="2" type="ORF">PR048_032247</name>
</gene>
<keyword evidence="3" id="KW-1185">Reference proteome</keyword>
<organism evidence="2 3">
    <name type="scientific">Dryococelus australis</name>
    <dbReference type="NCBI Taxonomy" id="614101"/>
    <lineage>
        <taxon>Eukaryota</taxon>
        <taxon>Metazoa</taxon>
        <taxon>Ecdysozoa</taxon>
        <taxon>Arthropoda</taxon>
        <taxon>Hexapoda</taxon>
        <taxon>Insecta</taxon>
        <taxon>Pterygota</taxon>
        <taxon>Neoptera</taxon>
        <taxon>Polyneoptera</taxon>
        <taxon>Phasmatodea</taxon>
        <taxon>Verophasmatodea</taxon>
        <taxon>Anareolatae</taxon>
        <taxon>Phasmatidae</taxon>
        <taxon>Eurycanthinae</taxon>
        <taxon>Dryococelus</taxon>
    </lineage>
</organism>
<evidence type="ECO:0000313" key="3">
    <source>
        <dbReference type="Proteomes" id="UP001159363"/>
    </source>
</evidence>
<comment type="caution">
    <text evidence="2">The sequence shown here is derived from an EMBL/GenBank/DDBJ whole genome shotgun (WGS) entry which is preliminary data.</text>
</comment>
<dbReference type="EMBL" id="JARBHB010000016">
    <property type="protein sequence ID" value="KAJ8866404.1"/>
    <property type="molecule type" value="Genomic_DNA"/>
</dbReference>
<evidence type="ECO:0000256" key="1">
    <source>
        <dbReference type="SAM" id="MobiDB-lite"/>
    </source>
</evidence>
<reference evidence="2 3" key="1">
    <citation type="submission" date="2023-02" db="EMBL/GenBank/DDBJ databases">
        <title>LHISI_Scaffold_Assembly.</title>
        <authorList>
            <person name="Stuart O.P."/>
            <person name="Cleave R."/>
            <person name="Magrath M.J.L."/>
            <person name="Mikheyev A.S."/>
        </authorList>
    </citation>
    <scope>NUCLEOTIDE SEQUENCE [LARGE SCALE GENOMIC DNA]</scope>
    <source>
        <strain evidence="2">Daus_M_001</strain>
        <tissue evidence="2">Leg muscle</tissue>
    </source>
</reference>
<dbReference type="Proteomes" id="UP001159363">
    <property type="component" value="Chromosome 15"/>
</dbReference>
<protein>
    <submittedName>
        <fullName evidence="2">Uncharacterized protein</fullName>
    </submittedName>
</protein>
<feature type="region of interest" description="Disordered" evidence="1">
    <location>
        <begin position="308"/>
        <end position="327"/>
    </location>
</feature>
<accession>A0ABQ9G1Q2</accession>
<name>A0ABQ9G1Q2_9NEOP</name>
<proteinExistence type="predicted"/>
<evidence type="ECO:0000313" key="2">
    <source>
        <dbReference type="EMBL" id="KAJ8866404.1"/>
    </source>
</evidence>
<sequence>MVTARSFSGERTFRLALPAHKDTHRALRGWSYITVVRRLYAEDVGGGKRSCEWKGRTSIEGEAQMVGCGEGGGGDEVESEKEDRLSICRSFPTDNHVRERFRPAFIEKAHFGNISQYFSLYGATVAERLSRSPTTEVNRARSPGRWESHRTKMLAGGFSRGGGEEGGRSPVYPAHSFQRRSIFTSIIPIGSQDLADKSRPNLFTHSSLNEDGICCHCDVFWGYLYLEWLMAFCKEFFPPSPAKSVENNFGNSGDSWRPSKPLRPEVFLLFPSRRIARHSESCVLNAARTFNLINVRLQLIKRRRRENLGGGEEAGKERRKGGGGAGAEGVGREWCFNSIGCNFFKVRRVLTRRSLSEFLLGPTLPDRKAREIFKQFARHDSSLERRKEKIHYRPKSNWAPVHNVCSVVVTPLESRKATFFSYERRHPFWHARYEYLQEIHVDSSPFLLQPFHELSNGFWPRLTSPRPAIQFVPNMFYRVEVGTLGRPIQSANIVVGVPLHSNPRNMAPGIVILEVTRVHSVKTPQCWEHFIIQNVTIGLCVHATTDRHQRPYAEGRETAPHHHFTTTEFPSWHHTLRHKPFPG</sequence>